<keyword evidence="3" id="KW-1185">Reference proteome</keyword>
<dbReference type="InParanoid" id="A0A0G4ESJ5"/>
<evidence type="ECO:0000256" key="1">
    <source>
        <dbReference type="SAM" id="SignalP"/>
    </source>
</evidence>
<evidence type="ECO:0000313" key="3">
    <source>
        <dbReference type="Proteomes" id="UP000041254"/>
    </source>
</evidence>
<proteinExistence type="predicted"/>
<sequence length="68" mass="7208">MKGVMAMRALLIALAAVCSVAVASATYSDYCEGEDCHTDASFVDRTDEISRLQIAGTHSNKGVSGHQF</sequence>
<reference evidence="2 3" key="1">
    <citation type="submission" date="2014-11" db="EMBL/GenBank/DDBJ databases">
        <authorList>
            <person name="Zhu J."/>
            <person name="Qi W."/>
            <person name="Song R."/>
        </authorList>
    </citation>
    <scope>NUCLEOTIDE SEQUENCE [LARGE SCALE GENOMIC DNA]</scope>
</reference>
<name>A0A0G4ESJ5_VITBC</name>
<dbReference type="EMBL" id="CDMY01000303">
    <property type="protein sequence ID" value="CEM00967.1"/>
    <property type="molecule type" value="Genomic_DNA"/>
</dbReference>
<feature type="chain" id="PRO_5005188089" evidence="1">
    <location>
        <begin position="26"/>
        <end position="68"/>
    </location>
</feature>
<gene>
    <name evidence="2" type="ORF">Vbra_20772</name>
</gene>
<dbReference type="Proteomes" id="UP000041254">
    <property type="component" value="Unassembled WGS sequence"/>
</dbReference>
<accession>A0A0G4ESJ5</accession>
<feature type="signal peptide" evidence="1">
    <location>
        <begin position="1"/>
        <end position="25"/>
    </location>
</feature>
<dbReference type="VEuPathDB" id="CryptoDB:Vbra_20772"/>
<evidence type="ECO:0000313" key="2">
    <source>
        <dbReference type="EMBL" id="CEM00967.1"/>
    </source>
</evidence>
<dbReference type="AlphaFoldDB" id="A0A0G4ESJ5"/>
<protein>
    <submittedName>
        <fullName evidence="2">Uncharacterized protein</fullName>
    </submittedName>
</protein>
<keyword evidence="1" id="KW-0732">Signal</keyword>
<organism evidence="2 3">
    <name type="scientific">Vitrella brassicaformis (strain CCMP3155)</name>
    <dbReference type="NCBI Taxonomy" id="1169540"/>
    <lineage>
        <taxon>Eukaryota</taxon>
        <taxon>Sar</taxon>
        <taxon>Alveolata</taxon>
        <taxon>Colpodellida</taxon>
        <taxon>Vitrellaceae</taxon>
        <taxon>Vitrella</taxon>
    </lineage>
</organism>